<feature type="transmembrane region" description="Helical" evidence="1">
    <location>
        <begin position="236"/>
        <end position="260"/>
    </location>
</feature>
<dbReference type="Pfam" id="PF20151">
    <property type="entry name" value="DUF6533"/>
    <property type="match status" value="1"/>
</dbReference>
<accession>A0A369JA48</accession>
<dbReference type="InParanoid" id="A0A369JA48"/>
<dbReference type="OrthoDB" id="2686513at2759"/>
<keyword evidence="1" id="KW-1133">Transmembrane helix</keyword>
<evidence type="ECO:0000259" key="2">
    <source>
        <dbReference type="Pfam" id="PF20151"/>
    </source>
</evidence>
<evidence type="ECO:0000313" key="3">
    <source>
        <dbReference type="EMBL" id="RDB15736.1"/>
    </source>
</evidence>
<protein>
    <recommendedName>
        <fullName evidence="2">DUF6533 domain-containing protein</fullName>
    </recommendedName>
</protein>
<feature type="domain" description="DUF6533" evidence="2">
    <location>
        <begin position="33"/>
        <end position="78"/>
    </location>
</feature>
<feature type="transmembrane region" description="Helical" evidence="1">
    <location>
        <begin position="196"/>
        <end position="215"/>
    </location>
</feature>
<comment type="caution">
    <text evidence="3">The sequence shown here is derived from an EMBL/GenBank/DDBJ whole genome shotgun (WGS) entry which is preliminary data.</text>
</comment>
<sequence length="354" mass="39823">MDLGLSKRANGRPSSPSVYITAAGGEPSLIHNYLHLLAISILLYDHLMTFGNEVHYFWRRPKTRSAYWFFFNRYLAFFGNTVEVILFFTTLSAQRFAFLSPTPSTSLSFRYCSCKQYSLFRQLMLISNQALVCVLLTLRIYALYGCSRRILAFMVGSWAIMTGISCWALFGQKIVHAGQETGCHVGLSSDTAIRLAGPWEALFVFDSIIFILTMVKTWRGRHEFSFNRASIPIIYLIFRDGAIYFAVMALANLANIMTFYSCGPFMRGGLSTFGSSISVTMMSRLMLNLHEAANAGIYSTTLSAFPSRNMEYHMPTGSVELNTLGSGNRSNPSTFQGQSFRVDESYHFHVSRGI</sequence>
<keyword evidence="1" id="KW-0812">Transmembrane</keyword>
<evidence type="ECO:0000256" key="1">
    <source>
        <dbReference type="SAM" id="Phobius"/>
    </source>
</evidence>
<gene>
    <name evidence="3" type="ORF">Hypma_003764</name>
</gene>
<feature type="transmembrane region" description="Helical" evidence="1">
    <location>
        <begin position="74"/>
        <end position="99"/>
    </location>
</feature>
<name>A0A369JA48_HYPMA</name>
<dbReference type="AlphaFoldDB" id="A0A369JA48"/>
<dbReference type="InterPro" id="IPR045340">
    <property type="entry name" value="DUF6533"/>
</dbReference>
<reference evidence="3" key="1">
    <citation type="submission" date="2018-04" db="EMBL/GenBank/DDBJ databases">
        <title>Whole genome sequencing of Hypsizygus marmoreus.</title>
        <authorList>
            <person name="Choi I.-G."/>
            <person name="Min B."/>
            <person name="Kim J.-G."/>
            <person name="Kim S."/>
            <person name="Oh Y.-L."/>
            <person name="Kong W.-S."/>
            <person name="Park H."/>
            <person name="Jeong J."/>
            <person name="Song E.-S."/>
        </authorList>
    </citation>
    <scope>NUCLEOTIDE SEQUENCE [LARGE SCALE GENOMIC DNA]</scope>
    <source>
        <strain evidence="3">51987-8</strain>
    </source>
</reference>
<feature type="transmembrane region" description="Helical" evidence="1">
    <location>
        <begin position="119"/>
        <end position="138"/>
    </location>
</feature>
<evidence type="ECO:0000313" key="4">
    <source>
        <dbReference type="Proteomes" id="UP000076154"/>
    </source>
</evidence>
<keyword evidence="1" id="KW-0472">Membrane</keyword>
<dbReference type="Proteomes" id="UP000076154">
    <property type="component" value="Unassembled WGS sequence"/>
</dbReference>
<feature type="transmembrane region" description="Helical" evidence="1">
    <location>
        <begin position="150"/>
        <end position="170"/>
    </location>
</feature>
<keyword evidence="4" id="KW-1185">Reference proteome</keyword>
<dbReference type="EMBL" id="LUEZ02000140">
    <property type="protein sequence ID" value="RDB15736.1"/>
    <property type="molecule type" value="Genomic_DNA"/>
</dbReference>
<organism evidence="3 4">
    <name type="scientific">Hypsizygus marmoreus</name>
    <name type="common">White beech mushroom</name>
    <name type="synonym">Agaricus marmoreus</name>
    <dbReference type="NCBI Taxonomy" id="39966"/>
    <lineage>
        <taxon>Eukaryota</taxon>
        <taxon>Fungi</taxon>
        <taxon>Dikarya</taxon>
        <taxon>Basidiomycota</taxon>
        <taxon>Agaricomycotina</taxon>
        <taxon>Agaricomycetes</taxon>
        <taxon>Agaricomycetidae</taxon>
        <taxon>Agaricales</taxon>
        <taxon>Tricholomatineae</taxon>
        <taxon>Lyophyllaceae</taxon>
        <taxon>Hypsizygus</taxon>
    </lineage>
</organism>
<proteinExistence type="predicted"/>